<comment type="pathway">
    <text evidence="4">Protein modification; protein glycosylation.</text>
</comment>
<evidence type="ECO:0000256" key="5">
    <source>
        <dbReference type="ARBA" id="ARBA00007882"/>
    </source>
</evidence>
<sequence>MSRETSPDDRRQLSSSSASNSARSTPVKKFRRKPGLNRWHYIGVAVACCLVYSNAVGCGFVFDDVSAIRDNKDLRPETPIYRLFLNDFWGTPMNKEHSHKSYRPLTVLSFRLTYFLHGLEPFGYHLANVLLHTTVSCFLMSVVSELVSPWTAFVCGILFAVHPIHTEAVTGVVGRAESLSAIFFLAAFQTYRTSLKTPLKFLLCVLFTYTATLCKEQGITVVGLCMAYELLVIRCVRPQELISYFYSAPKAGLPSWLRASLFRCLYLMAAAAFFMYARIKVMGSQLPIFTKFDNPAAMAEFPVRQLTFNYLLPVNFWLLLNPFHLCCDWTMGTIPLVESLTDPRISSIIVFYMVFISIASSCCFSLSSEQYRVVVFALSLLVFTFLPASNFLFPVGFVVAERVLYLPSMGFCLLVAFGCERLRCRWGKLIDFLVVVLVLCHAGKTFQRNFDWTSEIHIFKSGLRVNTQNAKLYNNIGHALEQNHLYGEALRYFRRAVEVQPDDVGAHINVGRTLNNLKLYDEAEKAFLAAKFLLPRPRKGKKYQTRIAPNYLNVFLNLANLYARNSSRLEEADALYRQAISMRADYIQAYINRGDVLIKLNRTQEAWHVYERALELDKSNPDIYYNMGVVLIELGKPTQALQYFEEALRVSPDHEQALMNSAILIQESGNAKLRDLAVQRLNQLLQKGQENERIWFNLAMLATDNKQFTDAERYFKLALKHKPNFRSALFNLALLLSDTGRPLDAKPHLEALLERYPDHTKALILLGDIYINQLKDTERARECYEKILQSDPNNIQAMHNLCVVHVNAGRLDLAEKCLLSVQRRAPKEVYIKKHLEIVRKRIEALRNEAKRP</sequence>
<evidence type="ECO:0000256" key="3">
    <source>
        <dbReference type="ARBA" id="ARBA00004240"/>
    </source>
</evidence>
<evidence type="ECO:0000256" key="13">
    <source>
        <dbReference type="ARBA" id="ARBA00023136"/>
    </source>
</evidence>
<keyword evidence="8 18" id="KW-0812">Transmembrane</keyword>
<feature type="repeat" description="TPR" evidence="16">
    <location>
        <begin position="587"/>
        <end position="620"/>
    </location>
</feature>
<evidence type="ECO:0000256" key="10">
    <source>
        <dbReference type="ARBA" id="ARBA00022803"/>
    </source>
</evidence>
<dbReference type="Gene3D" id="1.25.40.10">
    <property type="entry name" value="Tetratricopeptide repeat domain"/>
    <property type="match status" value="3"/>
</dbReference>
<dbReference type="GO" id="GO:0016020">
    <property type="term" value="C:membrane"/>
    <property type="evidence" value="ECO:0007669"/>
    <property type="project" value="UniProtKB-SubCell"/>
</dbReference>
<feature type="repeat" description="TPR" evidence="16">
    <location>
        <begin position="621"/>
        <end position="654"/>
    </location>
</feature>
<comment type="catalytic activity">
    <reaction evidence="15">
        <text>a di-trans,poly-cis-dolichyl beta-D-mannosyl phosphate + L-seryl-[protein] = 3-O-(alpha-D-mannosyl)-L-seryl-[protein] + a di-trans,poly-cis-dolichyl phosphate + H(+)</text>
        <dbReference type="Rhea" id="RHEA:17377"/>
        <dbReference type="Rhea" id="RHEA-COMP:9863"/>
        <dbReference type="Rhea" id="RHEA-COMP:13546"/>
        <dbReference type="Rhea" id="RHEA-COMP:19498"/>
        <dbReference type="Rhea" id="RHEA-COMP:19501"/>
        <dbReference type="ChEBI" id="CHEBI:15378"/>
        <dbReference type="ChEBI" id="CHEBI:29999"/>
        <dbReference type="ChEBI" id="CHEBI:57683"/>
        <dbReference type="ChEBI" id="CHEBI:58211"/>
        <dbReference type="ChEBI" id="CHEBI:137321"/>
        <dbReference type="EC" id="2.4.1.109"/>
    </reaction>
</comment>
<evidence type="ECO:0000256" key="2">
    <source>
        <dbReference type="ARBA" id="ARBA00004141"/>
    </source>
</evidence>
<evidence type="ECO:0000259" key="19">
    <source>
        <dbReference type="Pfam" id="PF08409"/>
    </source>
</evidence>
<keyword evidence="9" id="KW-0677">Repeat</keyword>
<evidence type="ECO:0000256" key="7">
    <source>
        <dbReference type="ARBA" id="ARBA00022679"/>
    </source>
</evidence>
<organism evidence="20 21">
    <name type="scientific">Galendromus occidentalis</name>
    <name type="common">western predatory mite</name>
    <dbReference type="NCBI Taxonomy" id="34638"/>
    <lineage>
        <taxon>Eukaryota</taxon>
        <taxon>Metazoa</taxon>
        <taxon>Ecdysozoa</taxon>
        <taxon>Arthropoda</taxon>
        <taxon>Chelicerata</taxon>
        <taxon>Arachnida</taxon>
        <taxon>Acari</taxon>
        <taxon>Parasitiformes</taxon>
        <taxon>Mesostigmata</taxon>
        <taxon>Gamasina</taxon>
        <taxon>Phytoseioidea</taxon>
        <taxon>Phytoseiidae</taxon>
        <taxon>Typhlodrominae</taxon>
        <taxon>Galendromus</taxon>
    </lineage>
</organism>
<dbReference type="InterPro" id="IPR019734">
    <property type="entry name" value="TPR_rpt"/>
</dbReference>
<feature type="repeat" description="TPR" evidence="16">
    <location>
        <begin position="692"/>
        <end position="725"/>
    </location>
</feature>
<keyword evidence="7" id="KW-0808">Transferase</keyword>
<dbReference type="PANTHER" id="PTHR44395">
    <property type="match status" value="1"/>
</dbReference>
<evidence type="ECO:0000256" key="11">
    <source>
        <dbReference type="ARBA" id="ARBA00022824"/>
    </source>
</evidence>
<evidence type="ECO:0000313" key="21">
    <source>
        <dbReference type="RefSeq" id="XP_003739935.1"/>
    </source>
</evidence>
<dbReference type="RefSeq" id="XP_003739935.1">
    <property type="nucleotide sequence ID" value="XM_003739887.2"/>
</dbReference>
<gene>
    <name evidence="21" type="primary">LOC100899352</name>
</gene>
<dbReference type="PANTHER" id="PTHR44395:SF1">
    <property type="entry name" value="PROTEIN O-MANNOSYL-TRANSFERASE TMTC3"/>
    <property type="match status" value="1"/>
</dbReference>
<evidence type="ECO:0000256" key="9">
    <source>
        <dbReference type="ARBA" id="ARBA00022737"/>
    </source>
</evidence>
<feature type="region of interest" description="Disordered" evidence="17">
    <location>
        <begin position="1"/>
        <end position="29"/>
    </location>
</feature>
<dbReference type="KEGG" id="goe:100899352"/>
<feature type="domain" description="DUF1736" evidence="19">
    <location>
        <begin position="284"/>
        <end position="355"/>
    </location>
</feature>
<feature type="transmembrane region" description="Helical" evidence="18">
    <location>
        <begin position="345"/>
        <end position="366"/>
    </location>
</feature>
<dbReference type="Pfam" id="PF13181">
    <property type="entry name" value="TPR_8"/>
    <property type="match status" value="1"/>
</dbReference>
<evidence type="ECO:0000256" key="8">
    <source>
        <dbReference type="ARBA" id="ARBA00022692"/>
    </source>
</evidence>
<proteinExistence type="inferred from homology"/>
<feature type="transmembrane region" description="Helical" evidence="18">
    <location>
        <begin position="39"/>
        <end position="62"/>
    </location>
</feature>
<dbReference type="FunFam" id="1.25.40.10:FF:000239">
    <property type="entry name" value="Transmembrane and TPR repeat-containing protein 3"/>
    <property type="match status" value="1"/>
</dbReference>
<feature type="repeat" description="TPR" evidence="16">
    <location>
        <begin position="470"/>
        <end position="503"/>
    </location>
</feature>
<feature type="compositionally biased region" description="Basic and acidic residues" evidence="17">
    <location>
        <begin position="1"/>
        <end position="12"/>
    </location>
</feature>
<dbReference type="CTD" id="160418"/>
<keyword evidence="20" id="KW-1185">Reference proteome</keyword>
<comment type="subcellular location">
    <subcellularLocation>
        <location evidence="3">Endoplasmic reticulum</location>
    </subcellularLocation>
    <subcellularLocation>
        <location evidence="2">Membrane</location>
        <topology evidence="2">Multi-pass membrane protein</topology>
    </subcellularLocation>
</comment>
<dbReference type="GO" id="GO:0004169">
    <property type="term" value="F:dolichyl-phosphate-mannose-protein mannosyltransferase activity"/>
    <property type="evidence" value="ECO:0007669"/>
    <property type="project" value="UniProtKB-EC"/>
</dbReference>
<dbReference type="Pfam" id="PF13414">
    <property type="entry name" value="TPR_11"/>
    <property type="match status" value="1"/>
</dbReference>
<keyword evidence="12 18" id="KW-1133">Transmembrane helix</keyword>
<evidence type="ECO:0000256" key="18">
    <source>
        <dbReference type="SAM" id="Phobius"/>
    </source>
</evidence>
<evidence type="ECO:0000313" key="20">
    <source>
        <dbReference type="Proteomes" id="UP000694867"/>
    </source>
</evidence>
<keyword evidence="13 18" id="KW-0472">Membrane</keyword>
<evidence type="ECO:0000256" key="4">
    <source>
        <dbReference type="ARBA" id="ARBA00004922"/>
    </source>
</evidence>
<dbReference type="SUPFAM" id="SSF48452">
    <property type="entry name" value="TPR-like"/>
    <property type="match status" value="2"/>
</dbReference>
<dbReference type="SMART" id="SM00028">
    <property type="entry name" value="TPR"/>
    <property type="match status" value="10"/>
</dbReference>
<dbReference type="SUPFAM" id="SSF48439">
    <property type="entry name" value="Protein prenylyltransferase"/>
    <property type="match status" value="1"/>
</dbReference>
<feature type="transmembrane region" description="Helical" evidence="18">
    <location>
        <begin position="373"/>
        <end position="393"/>
    </location>
</feature>
<evidence type="ECO:0000256" key="15">
    <source>
        <dbReference type="ARBA" id="ARBA00045102"/>
    </source>
</evidence>
<comment type="function">
    <text evidence="1">Transfers mannosyl residues to the hydroxyl group of serine or threonine residues.</text>
</comment>
<name>A0AAJ6VWB8_9ACAR</name>
<comment type="catalytic activity">
    <reaction evidence="14">
        <text>a di-trans,poly-cis-dolichyl beta-D-mannosyl phosphate + L-threonyl-[protein] = 3-O-(alpha-D-mannosyl)-L-threonyl-[protein] + a di-trans,poly-cis-dolichyl phosphate + H(+)</text>
        <dbReference type="Rhea" id="RHEA:53396"/>
        <dbReference type="Rhea" id="RHEA-COMP:11060"/>
        <dbReference type="Rhea" id="RHEA-COMP:13547"/>
        <dbReference type="Rhea" id="RHEA-COMP:19498"/>
        <dbReference type="Rhea" id="RHEA-COMP:19501"/>
        <dbReference type="ChEBI" id="CHEBI:15378"/>
        <dbReference type="ChEBI" id="CHEBI:30013"/>
        <dbReference type="ChEBI" id="CHEBI:57683"/>
        <dbReference type="ChEBI" id="CHEBI:58211"/>
        <dbReference type="ChEBI" id="CHEBI:137323"/>
        <dbReference type="EC" id="2.4.1.109"/>
    </reaction>
</comment>
<keyword evidence="11" id="KW-0256">Endoplasmic reticulum</keyword>
<dbReference type="Pfam" id="PF08409">
    <property type="entry name" value="TMTC_DUF1736"/>
    <property type="match status" value="1"/>
</dbReference>
<dbReference type="GeneID" id="100899352"/>
<evidence type="ECO:0000256" key="16">
    <source>
        <dbReference type="PROSITE-ProRule" id="PRU00339"/>
    </source>
</evidence>
<reference evidence="21" key="1">
    <citation type="submission" date="2025-08" db="UniProtKB">
        <authorList>
            <consortium name="RefSeq"/>
        </authorList>
    </citation>
    <scope>IDENTIFICATION</scope>
</reference>
<evidence type="ECO:0000256" key="14">
    <source>
        <dbReference type="ARBA" id="ARBA00045085"/>
    </source>
</evidence>
<evidence type="ECO:0000256" key="1">
    <source>
        <dbReference type="ARBA" id="ARBA00003582"/>
    </source>
</evidence>
<feature type="compositionally biased region" description="Low complexity" evidence="17">
    <location>
        <begin position="14"/>
        <end position="24"/>
    </location>
</feature>
<evidence type="ECO:0000256" key="17">
    <source>
        <dbReference type="SAM" id="MobiDB-lite"/>
    </source>
</evidence>
<protein>
    <recommendedName>
        <fullName evidence="6">dolichyl-phosphate-mannose--protein mannosyltransferase</fullName>
        <ecNumber evidence="6">2.4.1.109</ecNumber>
    </recommendedName>
</protein>
<dbReference type="Proteomes" id="UP000694867">
    <property type="component" value="Unplaced"/>
</dbReference>
<keyword evidence="10 16" id="KW-0802">TPR repeat</keyword>
<dbReference type="AlphaFoldDB" id="A0AAJ6VWB8"/>
<dbReference type="PROSITE" id="PS50005">
    <property type="entry name" value="TPR"/>
    <property type="match status" value="4"/>
</dbReference>
<dbReference type="GO" id="GO:0005783">
    <property type="term" value="C:endoplasmic reticulum"/>
    <property type="evidence" value="ECO:0007669"/>
    <property type="project" value="UniProtKB-SubCell"/>
</dbReference>
<dbReference type="EC" id="2.4.1.109" evidence="6"/>
<evidence type="ECO:0000256" key="6">
    <source>
        <dbReference type="ARBA" id="ARBA00012839"/>
    </source>
</evidence>
<dbReference type="Pfam" id="PF13432">
    <property type="entry name" value="TPR_16"/>
    <property type="match status" value="3"/>
</dbReference>
<evidence type="ECO:0000256" key="12">
    <source>
        <dbReference type="ARBA" id="ARBA00022989"/>
    </source>
</evidence>
<dbReference type="InterPro" id="IPR013618">
    <property type="entry name" value="TMTC_DUF1736"/>
</dbReference>
<dbReference type="InterPro" id="IPR011990">
    <property type="entry name" value="TPR-like_helical_dom_sf"/>
</dbReference>
<feature type="transmembrane region" description="Helical" evidence="18">
    <location>
        <begin position="256"/>
        <end position="277"/>
    </location>
</feature>
<accession>A0AAJ6VWB8</accession>
<comment type="similarity">
    <text evidence="5">Belongs to the TMTC family.</text>
</comment>
<dbReference type="PROSITE" id="PS50293">
    <property type="entry name" value="TPR_REGION"/>
    <property type="match status" value="3"/>
</dbReference>